<accession>A0A2H0VC20</accession>
<dbReference type="PANTHER" id="PTHR11669">
    <property type="entry name" value="REPLICATION FACTOR C / DNA POLYMERASE III GAMMA-TAU SUBUNIT"/>
    <property type="match status" value="1"/>
</dbReference>
<dbReference type="SUPFAM" id="SSF52540">
    <property type="entry name" value="P-loop containing nucleoside triphosphate hydrolases"/>
    <property type="match status" value="1"/>
</dbReference>
<evidence type="ECO:0000313" key="2">
    <source>
        <dbReference type="Proteomes" id="UP000230922"/>
    </source>
</evidence>
<name>A0A2H0VC20_9BACT</name>
<evidence type="ECO:0000313" key="1">
    <source>
        <dbReference type="EMBL" id="PIR96636.1"/>
    </source>
</evidence>
<dbReference type="AlphaFoldDB" id="A0A2H0VC20"/>
<comment type="caution">
    <text evidence="1">The sequence shown here is derived from an EMBL/GenBank/DDBJ whole genome shotgun (WGS) entry which is preliminary data.</text>
</comment>
<reference evidence="2" key="1">
    <citation type="submission" date="2017-09" db="EMBL/GenBank/DDBJ databases">
        <title>Depth-based differentiation of microbial function through sediment-hosted aquifers and enrichment of novel symbionts in the deep terrestrial subsurface.</title>
        <authorList>
            <person name="Probst A.J."/>
            <person name="Ladd B."/>
            <person name="Jarett J.K."/>
            <person name="Geller-Mcgrath D.E."/>
            <person name="Sieber C.M.K."/>
            <person name="Emerson J.B."/>
            <person name="Anantharaman K."/>
            <person name="Thomas B.C."/>
            <person name="Malmstrom R."/>
            <person name="Stieglmeier M."/>
            <person name="Klingl A."/>
            <person name="Woyke T."/>
            <person name="Ryan C.M."/>
            <person name="Banfield J.F."/>
        </authorList>
    </citation>
    <scope>NUCLEOTIDE SEQUENCE [LARGE SCALE GENOMIC DNA]</scope>
</reference>
<dbReference type="PANTHER" id="PTHR11669:SF8">
    <property type="entry name" value="DNA POLYMERASE III SUBUNIT DELTA"/>
    <property type="match status" value="1"/>
</dbReference>
<sequence>MEIWKTFGHQNVKNILETQLKAGIYPHAYLFSGRKGVLKQNLAMELAEKILGGENLPINPDFQILQEEGEIVLSKIHEFISRMRLMPVNSGYKVGIINSCENLNQQSSNALLKILEEPSQSSIIILVANNKNILPTLRSRCQVLNFNPLTVAQLKEFATQSGLEFSEEAALLSFGSMQKFMEFSQDKESLNTHKRNSGVLNELRDSTMAEKILKISEFAEKDAPELEEIFTDWLFWQRHKLAGSPKQYPSIKHLLTALEHLKTNKNKKLILQELFLAL</sequence>
<dbReference type="InterPro" id="IPR027417">
    <property type="entry name" value="P-loop_NTPase"/>
</dbReference>
<dbReference type="Pfam" id="PF13177">
    <property type="entry name" value="DNA_pol3_delta2"/>
    <property type="match status" value="1"/>
</dbReference>
<dbReference type="GO" id="GO:0006261">
    <property type="term" value="P:DNA-templated DNA replication"/>
    <property type="evidence" value="ECO:0007669"/>
    <property type="project" value="TreeGrafter"/>
</dbReference>
<gene>
    <name evidence="1" type="ORF">COT92_00065</name>
</gene>
<evidence type="ECO:0008006" key="3">
    <source>
        <dbReference type="Google" id="ProtNLM"/>
    </source>
</evidence>
<dbReference type="Proteomes" id="UP000230922">
    <property type="component" value="Unassembled WGS sequence"/>
</dbReference>
<proteinExistence type="predicted"/>
<organism evidence="1 2">
    <name type="scientific">Candidatus Doudnabacteria bacterium CG10_big_fil_rev_8_21_14_0_10_42_18</name>
    <dbReference type="NCBI Taxonomy" id="1974552"/>
    <lineage>
        <taxon>Bacteria</taxon>
        <taxon>Candidatus Doudnaibacteriota</taxon>
    </lineage>
</organism>
<protein>
    <recommendedName>
        <fullName evidence="3">DNA polymerase III subunit delta</fullName>
    </recommendedName>
</protein>
<dbReference type="Gene3D" id="3.40.50.300">
    <property type="entry name" value="P-loop containing nucleotide triphosphate hydrolases"/>
    <property type="match status" value="1"/>
</dbReference>
<dbReference type="EMBL" id="PFAK01000001">
    <property type="protein sequence ID" value="PIR96636.1"/>
    <property type="molecule type" value="Genomic_DNA"/>
</dbReference>
<dbReference type="InterPro" id="IPR050238">
    <property type="entry name" value="DNA_Rep/Repair_Clamp_Loader"/>
</dbReference>